<evidence type="ECO:0000313" key="2">
    <source>
        <dbReference type="EMBL" id="CED83444.1"/>
    </source>
</evidence>
<sequence>MSSEPDTDLDPVVLDDPEDEDEDEDGNEDEDEDEDGDEVQYIESDSEFEGEFVDQDGPGLETLHGDDLSDDSGSGDEYDDELKAQGPDAGTYDSGAEDEVEQVQEESTVAPRSTKRAAIDGLETIDQEGTSLAEKELEDPLAAEPKDASLPVVDDVVDKDERVVKKTKLE</sequence>
<dbReference type="AlphaFoldDB" id="A0A0F7SS22"/>
<feature type="compositionally biased region" description="Acidic residues" evidence="1">
    <location>
        <begin position="95"/>
        <end position="104"/>
    </location>
</feature>
<name>A0A0F7SS22_PHARH</name>
<organism evidence="2">
    <name type="scientific">Phaffia rhodozyma</name>
    <name type="common">Yeast</name>
    <name type="synonym">Xanthophyllomyces dendrorhous</name>
    <dbReference type="NCBI Taxonomy" id="264483"/>
    <lineage>
        <taxon>Eukaryota</taxon>
        <taxon>Fungi</taxon>
        <taxon>Dikarya</taxon>
        <taxon>Basidiomycota</taxon>
        <taxon>Agaricomycotina</taxon>
        <taxon>Tremellomycetes</taxon>
        <taxon>Cystofilobasidiales</taxon>
        <taxon>Mrakiaceae</taxon>
        <taxon>Phaffia</taxon>
    </lineage>
</organism>
<protein>
    <submittedName>
        <fullName evidence="2">Uncharacterized protein</fullName>
    </submittedName>
</protein>
<reference evidence="2" key="1">
    <citation type="submission" date="2014-08" db="EMBL/GenBank/DDBJ databases">
        <authorList>
            <person name="Sharma Rahul"/>
            <person name="Thines Marco"/>
        </authorList>
    </citation>
    <scope>NUCLEOTIDE SEQUENCE</scope>
</reference>
<feature type="region of interest" description="Disordered" evidence="1">
    <location>
        <begin position="1"/>
        <end position="131"/>
    </location>
</feature>
<evidence type="ECO:0000256" key="1">
    <source>
        <dbReference type="SAM" id="MobiDB-lite"/>
    </source>
</evidence>
<feature type="compositionally biased region" description="Acidic residues" evidence="1">
    <location>
        <begin position="1"/>
        <end position="54"/>
    </location>
</feature>
<feature type="compositionally biased region" description="Acidic residues" evidence="1">
    <location>
        <begin position="68"/>
        <end position="80"/>
    </location>
</feature>
<dbReference type="EMBL" id="LN483142">
    <property type="protein sequence ID" value="CED83444.1"/>
    <property type="molecule type" value="Genomic_DNA"/>
</dbReference>
<proteinExistence type="predicted"/>
<accession>A0A0F7SS22</accession>